<dbReference type="GO" id="GO:0016020">
    <property type="term" value="C:membrane"/>
    <property type="evidence" value="ECO:0007669"/>
    <property type="project" value="UniProtKB-SubCell"/>
</dbReference>
<evidence type="ECO:0000256" key="3">
    <source>
        <dbReference type="ARBA" id="ARBA00022989"/>
    </source>
</evidence>
<proteinExistence type="inferred from homology"/>
<evidence type="ECO:0000256" key="5">
    <source>
        <dbReference type="ARBA" id="ARBA00038359"/>
    </source>
</evidence>
<evidence type="ECO:0000256" key="2">
    <source>
        <dbReference type="ARBA" id="ARBA00022692"/>
    </source>
</evidence>
<comment type="subcellular location">
    <subcellularLocation>
        <location evidence="1">Membrane</location>
        <topology evidence="1">Multi-pass membrane protein</topology>
    </subcellularLocation>
</comment>
<reference evidence="9 10" key="1">
    <citation type="submission" date="2015-09" db="EMBL/GenBank/DDBJ databases">
        <title>Host preference determinants of Valsa canker pathogens revealed by comparative genomics.</title>
        <authorList>
            <person name="Yin Z."/>
            <person name="Huang L."/>
        </authorList>
    </citation>
    <scope>NUCLEOTIDE SEQUENCE [LARGE SCALE GENOMIC DNA]</scope>
    <source>
        <strain evidence="9 10">YSFL</strain>
    </source>
</reference>
<sequence>MDSFLMQSGYVELAKTVHSIFASLTTVFLFTRLWARSTQYKGLWWDDYLLVAAWALQLCGNGLSAASPAYGFNILNGTTQGWTLTFTAVTSFYLAMAFAKSAFAVTLLRISGGKTRTLLWLIMLIVWATSLSLAVVTWLNICEKPIDYSLSAKCLPMSSILWFHMGYCIIMICTDTVLAYLPWRIIATVYIPRKEKWGVALSLSLVCPSTILYLVRAIIGSHTQGLEGRRGKVDWTYGAVTVYCLQQAEVAIFIIAQTIPVLRVLLLREPRSSEDSLVGSIAGVPLGNKAEKGKSPAIDAVNRTSIELVQLPSGKIVTTDSEEGRAFKATAEGDTTGQRHAVTSLSAPDQAHAPSEVTSDDEVHRVWADMGLSRRAWSRSPSPPPGARHQPLNPSGAV</sequence>
<feature type="transmembrane region" description="Helical" evidence="7">
    <location>
        <begin position="47"/>
        <end position="70"/>
    </location>
</feature>
<comment type="caution">
    <text evidence="9">The sequence shown here is derived from an EMBL/GenBank/DDBJ whole genome shotgun (WGS) entry which is preliminary data.</text>
</comment>
<keyword evidence="10" id="KW-1185">Reference proteome</keyword>
<dbReference type="Proteomes" id="UP000284375">
    <property type="component" value="Unassembled WGS sequence"/>
</dbReference>
<evidence type="ECO:0000256" key="4">
    <source>
        <dbReference type="ARBA" id="ARBA00023136"/>
    </source>
</evidence>
<evidence type="ECO:0000256" key="6">
    <source>
        <dbReference type="SAM" id="MobiDB-lite"/>
    </source>
</evidence>
<evidence type="ECO:0000256" key="1">
    <source>
        <dbReference type="ARBA" id="ARBA00004141"/>
    </source>
</evidence>
<keyword evidence="4 7" id="KW-0472">Membrane</keyword>
<keyword evidence="3 7" id="KW-1133">Transmembrane helix</keyword>
<evidence type="ECO:0000313" key="9">
    <source>
        <dbReference type="EMBL" id="ROV88898.1"/>
    </source>
</evidence>
<feature type="transmembrane region" description="Helical" evidence="7">
    <location>
        <begin position="16"/>
        <end position="35"/>
    </location>
</feature>
<gene>
    <name evidence="9" type="ORF">VSDG_08904</name>
</gene>
<dbReference type="InterPro" id="IPR049326">
    <property type="entry name" value="Rhodopsin_dom_fungi"/>
</dbReference>
<dbReference type="PANTHER" id="PTHR33048:SF42">
    <property type="entry name" value="INTEGRAL MEMBRANE PROTEIN"/>
    <property type="match status" value="1"/>
</dbReference>
<accession>A0A423VDH6</accession>
<dbReference type="InterPro" id="IPR052337">
    <property type="entry name" value="SAT4-like"/>
</dbReference>
<dbReference type="OrthoDB" id="5417887at2759"/>
<feature type="compositionally biased region" description="Polar residues" evidence="6">
    <location>
        <begin position="333"/>
        <end position="347"/>
    </location>
</feature>
<evidence type="ECO:0000256" key="7">
    <source>
        <dbReference type="SAM" id="Phobius"/>
    </source>
</evidence>
<feature type="transmembrane region" description="Helical" evidence="7">
    <location>
        <begin position="197"/>
        <end position="219"/>
    </location>
</feature>
<dbReference type="PANTHER" id="PTHR33048">
    <property type="entry name" value="PTH11-LIKE INTEGRAL MEMBRANE PROTEIN (AFU_ORTHOLOGUE AFUA_5G11245)"/>
    <property type="match status" value="1"/>
</dbReference>
<keyword evidence="2 7" id="KW-0812">Transmembrane</keyword>
<feature type="transmembrane region" description="Helical" evidence="7">
    <location>
        <begin position="82"/>
        <end position="106"/>
    </location>
</feature>
<name>A0A423VDH6_CYTCH</name>
<protein>
    <recommendedName>
        <fullName evidence="8">Rhodopsin domain-containing protein</fullName>
    </recommendedName>
</protein>
<feature type="transmembrane region" description="Helical" evidence="7">
    <location>
        <begin position="118"/>
        <end position="141"/>
    </location>
</feature>
<feature type="transmembrane region" description="Helical" evidence="7">
    <location>
        <begin position="161"/>
        <end position="185"/>
    </location>
</feature>
<dbReference type="AlphaFoldDB" id="A0A423VDH6"/>
<dbReference type="Pfam" id="PF20684">
    <property type="entry name" value="Fung_rhodopsin"/>
    <property type="match status" value="1"/>
</dbReference>
<evidence type="ECO:0000313" key="10">
    <source>
        <dbReference type="Proteomes" id="UP000284375"/>
    </source>
</evidence>
<evidence type="ECO:0000259" key="8">
    <source>
        <dbReference type="Pfam" id="PF20684"/>
    </source>
</evidence>
<feature type="domain" description="Rhodopsin" evidence="8">
    <location>
        <begin position="32"/>
        <end position="266"/>
    </location>
</feature>
<comment type="similarity">
    <text evidence="5">Belongs to the SAT4 family.</text>
</comment>
<dbReference type="EMBL" id="LJZO01000062">
    <property type="protein sequence ID" value="ROV88898.1"/>
    <property type="molecule type" value="Genomic_DNA"/>
</dbReference>
<feature type="transmembrane region" description="Helical" evidence="7">
    <location>
        <begin position="239"/>
        <end position="262"/>
    </location>
</feature>
<feature type="region of interest" description="Disordered" evidence="6">
    <location>
        <begin position="319"/>
        <end position="398"/>
    </location>
</feature>
<organism evidence="9 10">
    <name type="scientific">Cytospora chrysosperma</name>
    <name type="common">Cytospora canker fungus</name>
    <name type="synonym">Sphaeria chrysosperma</name>
    <dbReference type="NCBI Taxonomy" id="252740"/>
    <lineage>
        <taxon>Eukaryota</taxon>
        <taxon>Fungi</taxon>
        <taxon>Dikarya</taxon>
        <taxon>Ascomycota</taxon>
        <taxon>Pezizomycotina</taxon>
        <taxon>Sordariomycetes</taxon>
        <taxon>Sordariomycetidae</taxon>
        <taxon>Diaporthales</taxon>
        <taxon>Cytosporaceae</taxon>
        <taxon>Cytospora</taxon>
    </lineage>
</organism>